<dbReference type="Pfam" id="PF13193">
    <property type="entry name" value="AMP-binding_C"/>
    <property type="match status" value="1"/>
</dbReference>
<dbReference type="GO" id="GO:0016878">
    <property type="term" value="F:acid-thiol ligase activity"/>
    <property type="evidence" value="ECO:0007669"/>
    <property type="project" value="UniProtKB-ARBA"/>
</dbReference>
<dbReference type="InterPro" id="IPR020845">
    <property type="entry name" value="AMP-binding_CS"/>
</dbReference>
<proteinExistence type="predicted"/>
<dbReference type="SUPFAM" id="SSF56801">
    <property type="entry name" value="Acetyl-CoA synthetase-like"/>
    <property type="match status" value="1"/>
</dbReference>
<dbReference type="Gene3D" id="3.30.300.30">
    <property type="match status" value="1"/>
</dbReference>
<dbReference type="Gene3D" id="3.40.50.12780">
    <property type="entry name" value="N-terminal domain of ligase-like"/>
    <property type="match status" value="1"/>
</dbReference>
<dbReference type="PANTHER" id="PTHR43767:SF1">
    <property type="entry name" value="NONRIBOSOMAL PEPTIDE SYNTHASE PES1 (EUROFUNG)-RELATED"/>
    <property type="match status" value="1"/>
</dbReference>
<dbReference type="InterPro" id="IPR045851">
    <property type="entry name" value="AMP-bd_C_sf"/>
</dbReference>
<name>A0A6J6I4H3_9ZZZZ</name>
<dbReference type="InterPro" id="IPR000873">
    <property type="entry name" value="AMP-dep_synth/lig_dom"/>
</dbReference>
<feature type="domain" description="AMP-dependent synthetase/ligase" evidence="1">
    <location>
        <begin position="73"/>
        <end position="210"/>
    </location>
</feature>
<evidence type="ECO:0000313" key="3">
    <source>
        <dbReference type="EMBL" id="CAB4620246.1"/>
    </source>
</evidence>
<organism evidence="3">
    <name type="scientific">freshwater metagenome</name>
    <dbReference type="NCBI Taxonomy" id="449393"/>
    <lineage>
        <taxon>unclassified sequences</taxon>
        <taxon>metagenomes</taxon>
        <taxon>ecological metagenomes</taxon>
    </lineage>
</organism>
<evidence type="ECO:0000259" key="2">
    <source>
        <dbReference type="Pfam" id="PF13193"/>
    </source>
</evidence>
<dbReference type="PANTHER" id="PTHR43767">
    <property type="entry name" value="LONG-CHAIN-FATTY-ACID--COA LIGASE"/>
    <property type="match status" value="1"/>
</dbReference>
<sequence>MHELLATVQTGMAFVETMQRAWENGDAILPIDPRLPDAAVSTLLSAMRPSRLVLVDGSTRELDASRPIEDGDALVVATSGSTGTPKGVVHTHASLRASAISTSTALGVEPATDRWLCCLPLSHIAGLAVVIRSLTFDMPFDILDRFEATAVMAAARNGATLTSLVPTALARVDASLFRRIIVGGSAAPASLPANCRMSYGMTETGSAVVFDGLALPGVELRIAEGEIQIRGDMLLRAYRDGTDPRTNDGWLRTNDAGEIDENGVLHVSGRRGDLIISGGENIWPTPVESALELLDSVAEVAIVGRPDPEWGQVVTAVVVAADPASPPDLESLRDAVKAVLPAFCAPRRLELVAALPRTALGKVQRGNLAPTVPESD</sequence>
<dbReference type="InterPro" id="IPR050237">
    <property type="entry name" value="ATP-dep_AMP-bd_enzyme"/>
</dbReference>
<protein>
    <submittedName>
        <fullName evidence="3">Unannotated protein</fullName>
    </submittedName>
</protein>
<gene>
    <name evidence="3" type="ORF">UFOPK1835_01724</name>
</gene>
<dbReference type="InterPro" id="IPR025110">
    <property type="entry name" value="AMP-bd_C"/>
</dbReference>
<reference evidence="3" key="1">
    <citation type="submission" date="2020-05" db="EMBL/GenBank/DDBJ databases">
        <authorList>
            <person name="Chiriac C."/>
            <person name="Salcher M."/>
            <person name="Ghai R."/>
            <person name="Kavagutti S V."/>
        </authorList>
    </citation>
    <scope>NUCLEOTIDE SEQUENCE</scope>
</reference>
<feature type="domain" description="AMP-binding enzyme C-terminal" evidence="2">
    <location>
        <begin position="287"/>
        <end position="362"/>
    </location>
</feature>
<dbReference type="EMBL" id="CAEZUP010000095">
    <property type="protein sequence ID" value="CAB4620246.1"/>
    <property type="molecule type" value="Genomic_DNA"/>
</dbReference>
<dbReference type="AlphaFoldDB" id="A0A6J6I4H3"/>
<evidence type="ECO:0000259" key="1">
    <source>
        <dbReference type="Pfam" id="PF00501"/>
    </source>
</evidence>
<dbReference type="InterPro" id="IPR042099">
    <property type="entry name" value="ANL_N_sf"/>
</dbReference>
<dbReference type="Pfam" id="PF00501">
    <property type="entry name" value="AMP-binding"/>
    <property type="match status" value="1"/>
</dbReference>
<accession>A0A6J6I4H3</accession>
<dbReference type="PROSITE" id="PS00455">
    <property type="entry name" value="AMP_BINDING"/>
    <property type="match status" value="1"/>
</dbReference>